<proteinExistence type="predicted"/>
<organism evidence="1 2">
    <name type="scientific">Melia azedarach</name>
    <name type="common">Chinaberry tree</name>
    <dbReference type="NCBI Taxonomy" id="155640"/>
    <lineage>
        <taxon>Eukaryota</taxon>
        <taxon>Viridiplantae</taxon>
        <taxon>Streptophyta</taxon>
        <taxon>Embryophyta</taxon>
        <taxon>Tracheophyta</taxon>
        <taxon>Spermatophyta</taxon>
        <taxon>Magnoliopsida</taxon>
        <taxon>eudicotyledons</taxon>
        <taxon>Gunneridae</taxon>
        <taxon>Pentapetalae</taxon>
        <taxon>rosids</taxon>
        <taxon>malvids</taxon>
        <taxon>Sapindales</taxon>
        <taxon>Meliaceae</taxon>
        <taxon>Melia</taxon>
    </lineage>
</organism>
<evidence type="ECO:0000313" key="2">
    <source>
        <dbReference type="Proteomes" id="UP001164539"/>
    </source>
</evidence>
<dbReference type="EMBL" id="CM051405">
    <property type="protein sequence ID" value="KAJ4704250.1"/>
    <property type="molecule type" value="Genomic_DNA"/>
</dbReference>
<reference evidence="1 2" key="1">
    <citation type="journal article" date="2023" name="Science">
        <title>Complex scaffold remodeling in plant triterpene biosynthesis.</title>
        <authorList>
            <person name="De La Pena R."/>
            <person name="Hodgson H."/>
            <person name="Liu J.C."/>
            <person name="Stephenson M.J."/>
            <person name="Martin A.C."/>
            <person name="Owen C."/>
            <person name="Harkess A."/>
            <person name="Leebens-Mack J."/>
            <person name="Jimenez L.E."/>
            <person name="Osbourn A."/>
            <person name="Sattely E.S."/>
        </authorList>
    </citation>
    <scope>NUCLEOTIDE SEQUENCE [LARGE SCALE GENOMIC DNA]</scope>
    <source>
        <strain evidence="2">cv. JPN11</strain>
        <tissue evidence="1">Leaf</tissue>
    </source>
</reference>
<evidence type="ECO:0000313" key="1">
    <source>
        <dbReference type="EMBL" id="KAJ4704250.1"/>
    </source>
</evidence>
<name>A0ACC1X219_MELAZ</name>
<comment type="caution">
    <text evidence="1">The sequence shown here is derived from an EMBL/GenBank/DDBJ whole genome shotgun (WGS) entry which is preliminary data.</text>
</comment>
<protein>
    <submittedName>
        <fullName evidence="1">Non-specific lipid-transfer protein</fullName>
    </submittedName>
</protein>
<accession>A0ACC1X219</accession>
<dbReference type="Proteomes" id="UP001164539">
    <property type="component" value="Chromosome 12"/>
</dbReference>
<keyword evidence="2" id="KW-1185">Reference proteome</keyword>
<sequence length="118" mass="12035">MAAALKLVSALLVLCVLVNTAPITHALACGQVTSTLGPCISYLRTGGRSPPVPCCNGVRALNAAARTTPDRQTACRCLQTAARQISGIKPNVAASLPGACGVNIPYKISTSTDCAKVK</sequence>
<gene>
    <name evidence="1" type="ORF">OWV82_021187</name>
</gene>